<evidence type="ECO:0000256" key="7">
    <source>
        <dbReference type="ARBA" id="ARBA00023295"/>
    </source>
</evidence>
<keyword evidence="6 9" id="KW-0119">Carbohydrate metabolism</keyword>
<dbReference type="EC" id="3.2.1.8" evidence="9"/>
<evidence type="ECO:0000256" key="5">
    <source>
        <dbReference type="ARBA" id="ARBA00022801"/>
    </source>
</evidence>
<dbReference type="InterPro" id="IPR044846">
    <property type="entry name" value="GH10"/>
</dbReference>
<evidence type="ECO:0000256" key="6">
    <source>
        <dbReference type="ARBA" id="ARBA00023277"/>
    </source>
</evidence>
<evidence type="ECO:0000256" key="4">
    <source>
        <dbReference type="ARBA" id="ARBA00022729"/>
    </source>
</evidence>
<dbReference type="RefSeq" id="WP_069157502.1">
    <property type="nucleotide sequence ID" value="NZ_DBFYTC010000181.1"/>
</dbReference>
<comment type="similarity">
    <text evidence="2 9">Belongs to the glycosyl hydrolase 10 (cellulase F) family.</text>
</comment>
<evidence type="ECO:0000256" key="8">
    <source>
        <dbReference type="ARBA" id="ARBA00023326"/>
    </source>
</evidence>
<dbReference type="SUPFAM" id="SSF51445">
    <property type="entry name" value="(Trans)glycosidases"/>
    <property type="match status" value="1"/>
</dbReference>
<keyword evidence="5 9" id="KW-0378">Hydrolase</keyword>
<evidence type="ECO:0000256" key="1">
    <source>
        <dbReference type="ARBA" id="ARBA00000681"/>
    </source>
</evidence>
<proteinExistence type="inferred from homology"/>
<keyword evidence="4" id="KW-0732">Signal</keyword>
<evidence type="ECO:0000313" key="12">
    <source>
        <dbReference type="Proteomes" id="UP000095003"/>
    </source>
</evidence>
<dbReference type="Gene3D" id="3.20.20.80">
    <property type="entry name" value="Glycosidases"/>
    <property type="match status" value="1"/>
</dbReference>
<protein>
    <recommendedName>
        <fullName evidence="9">Beta-xylanase</fullName>
        <ecNumber evidence="9">3.2.1.8</ecNumber>
    </recommendedName>
</protein>
<dbReference type="PROSITE" id="PS51760">
    <property type="entry name" value="GH10_2"/>
    <property type="match status" value="1"/>
</dbReference>
<dbReference type="PRINTS" id="PR00134">
    <property type="entry name" value="GLHYDRLASE10"/>
</dbReference>
<dbReference type="PATRIC" id="fig|1432052.3.peg.3396"/>
<keyword evidence="3 11" id="KW-0858">Xylan degradation</keyword>
<dbReference type="InterPro" id="IPR017853">
    <property type="entry name" value="GH"/>
</dbReference>
<dbReference type="Pfam" id="PF00331">
    <property type="entry name" value="Glyco_hydro_10"/>
    <property type="match status" value="1"/>
</dbReference>
<dbReference type="AlphaFoldDB" id="A0A1E3AQ72"/>
<accession>A0A1E3AQ72</accession>
<gene>
    <name evidence="11" type="primary">xynA_2</name>
    <name evidence="11" type="ORF">BEH84_03070</name>
</gene>
<dbReference type="EMBL" id="MCGI01000003">
    <property type="protein sequence ID" value="ODM10641.1"/>
    <property type="molecule type" value="Genomic_DNA"/>
</dbReference>
<dbReference type="PANTHER" id="PTHR31490">
    <property type="entry name" value="GLYCOSYL HYDROLASE"/>
    <property type="match status" value="1"/>
</dbReference>
<dbReference type="Proteomes" id="UP000095003">
    <property type="component" value="Unassembled WGS sequence"/>
</dbReference>
<dbReference type="InterPro" id="IPR001000">
    <property type="entry name" value="GH10_dom"/>
</dbReference>
<dbReference type="GO" id="GO:0045493">
    <property type="term" value="P:xylan catabolic process"/>
    <property type="evidence" value="ECO:0007669"/>
    <property type="project" value="UniProtKB-KW"/>
</dbReference>
<evidence type="ECO:0000259" key="10">
    <source>
        <dbReference type="PROSITE" id="PS51760"/>
    </source>
</evidence>
<keyword evidence="7 9" id="KW-0326">Glycosidase</keyword>
<keyword evidence="8 9" id="KW-0624">Polysaccharide degradation</keyword>
<evidence type="ECO:0000256" key="3">
    <source>
        <dbReference type="ARBA" id="ARBA00022651"/>
    </source>
</evidence>
<dbReference type="GeneID" id="93303218"/>
<evidence type="ECO:0000313" key="11">
    <source>
        <dbReference type="EMBL" id="ODM10641.1"/>
    </source>
</evidence>
<sequence>MTRDYSHRLGKKKVKFVRKDGTPVTGKDIEVKMYCHEFLFGTGLFDVIPYVCGEMKPEEEEAFEKIFRKWIALFNNATFPFYWQRFEPERGKPRIEQTLKAAYWLKQQNVVIKGHPLCWHTLTAPWLNEMSNEQIVKEQVKRIQRDVKAFKGVIDIWDVVNEAVIMPVFDKYDNGITRICKEMGRVKLLKTMFEAAREENDSAELLINDFNLSSNYEILIDGCLNAGVPIDEIGLQTHQHQGYMGEERLLEILERYEQFQKPLHFTEITLTSGHIMPPHIVDLNDYKTDDWPTTPEFEDRQAREFTEMYEILFSHPLVRTAVSWNFVDGGWLNAPGGLLRKDGSVKPAYEALYELIHKKWWTDTKTATDENGEAVIEGYRGDYNLICCGNKVNLALRNREEKETEIFVI</sequence>
<comment type="caution">
    <text evidence="11">The sequence shown here is derived from an EMBL/GenBank/DDBJ whole genome shotgun (WGS) entry which is preliminary data.</text>
</comment>
<dbReference type="GO" id="GO:0031176">
    <property type="term" value="F:endo-1,4-beta-xylanase activity"/>
    <property type="evidence" value="ECO:0007669"/>
    <property type="project" value="UniProtKB-EC"/>
</dbReference>
<reference evidence="11 12" key="1">
    <citation type="submission" date="2016-07" db="EMBL/GenBank/DDBJ databases">
        <title>Characterization of isolates of Eisenbergiella tayi derived from blood cultures, using whole genome sequencing.</title>
        <authorList>
            <person name="Burdz T."/>
            <person name="Wiebe D."/>
            <person name="Huynh C."/>
            <person name="Bernard K."/>
        </authorList>
    </citation>
    <scope>NUCLEOTIDE SEQUENCE [LARGE SCALE GENOMIC DNA]</scope>
    <source>
        <strain evidence="11 12">NML 120489</strain>
    </source>
</reference>
<evidence type="ECO:0000256" key="2">
    <source>
        <dbReference type="ARBA" id="ARBA00007495"/>
    </source>
</evidence>
<name>A0A1E3AQ72_9FIRM</name>
<comment type="catalytic activity">
    <reaction evidence="1 9">
        <text>Endohydrolysis of (1-&gt;4)-beta-D-xylosidic linkages in xylans.</text>
        <dbReference type="EC" id="3.2.1.8"/>
    </reaction>
</comment>
<dbReference type="PANTHER" id="PTHR31490:SF88">
    <property type="entry name" value="BETA-XYLANASE"/>
    <property type="match status" value="1"/>
</dbReference>
<feature type="domain" description="GH10" evidence="10">
    <location>
        <begin position="53"/>
        <end position="355"/>
    </location>
</feature>
<evidence type="ECO:0000256" key="9">
    <source>
        <dbReference type="RuleBase" id="RU361174"/>
    </source>
</evidence>
<dbReference type="SMART" id="SM00633">
    <property type="entry name" value="Glyco_10"/>
    <property type="match status" value="1"/>
</dbReference>
<organism evidence="11 12">
    <name type="scientific">Eisenbergiella tayi</name>
    <dbReference type="NCBI Taxonomy" id="1432052"/>
    <lineage>
        <taxon>Bacteria</taxon>
        <taxon>Bacillati</taxon>
        <taxon>Bacillota</taxon>
        <taxon>Clostridia</taxon>
        <taxon>Lachnospirales</taxon>
        <taxon>Lachnospiraceae</taxon>
        <taxon>Eisenbergiella</taxon>
    </lineage>
</organism>